<feature type="transmembrane region" description="Helical" evidence="2">
    <location>
        <begin position="136"/>
        <end position="155"/>
    </location>
</feature>
<evidence type="ECO:0000313" key="3">
    <source>
        <dbReference type="EMBL" id="QGY39453.1"/>
    </source>
</evidence>
<feature type="transmembrane region" description="Helical" evidence="2">
    <location>
        <begin position="203"/>
        <end position="225"/>
    </location>
</feature>
<name>A0A6I6JG14_9BACT</name>
<feature type="transmembrane region" description="Helical" evidence="2">
    <location>
        <begin position="237"/>
        <end position="257"/>
    </location>
</feature>
<feature type="transmembrane region" description="Helical" evidence="2">
    <location>
        <begin position="105"/>
        <end position="124"/>
    </location>
</feature>
<evidence type="ECO:0000313" key="4">
    <source>
        <dbReference type="Proteomes" id="UP000428328"/>
    </source>
</evidence>
<dbReference type="RefSeq" id="WP_158946679.1">
    <property type="nucleotide sequence ID" value="NZ_CP046400.1"/>
</dbReference>
<feature type="transmembrane region" description="Helical" evidence="2">
    <location>
        <begin position="74"/>
        <end position="93"/>
    </location>
</feature>
<feature type="transmembrane region" description="Helical" evidence="2">
    <location>
        <begin position="45"/>
        <end position="62"/>
    </location>
</feature>
<reference evidence="3 4" key="1">
    <citation type="submission" date="2019-11" db="EMBL/GenBank/DDBJ databases">
        <authorList>
            <person name="Zheng R.K."/>
            <person name="Sun C.M."/>
        </authorList>
    </citation>
    <scope>NUCLEOTIDE SEQUENCE [LARGE SCALE GENOMIC DNA]</scope>
    <source>
        <strain evidence="3 4">SRB007</strain>
    </source>
</reference>
<evidence type="ECO:0000256" key="1">
    <source>
        <dbReference type="SAM" id="MobiDB-lite"/>
    </source>
</evidence>
<dbReference type="EMBL" id="CP046400">
    <property type="protein sequence ID" value="QGY39453.1"/>
    <property type="molecule type" value="Genomic_DNA"/>
</dbReference>
<keyword evidence="2" id="KW-1133">Transmembrane helix</keyword>
<keyword evidence="4" id="KW-1185">Reference proteome</keyword>
<keyword evidence="2" id="KW-0472">Membrane</keyword>
<evidence type="ECO:0008006" key="5">
    <source>
        <dbReference type="Google" id="ProtNLM"/>
    </source>
</evidence>
<gene>
    <name evidence="3" type="ORF">GM415_04730</name>
</gene>
<sequence length="424" mass="45080">MSSTKSATWARGGLTAVPLAVAYGAVPLGTAIMRGLLGDFADLPIYIPWLLLAGLGTLAALRGKGGSTPFGVKFLFQGMLFLLLCTGLMVYAADITAALSPLLPYLHESAPAVILLFCLLWAGTFGLPDRADFQRFGALLSLVCIIDFAVEVFAYQTVPTVRWIGNADVLSGLLVVALCASLKPGGNQGGCHEPDQGKAAWRAMILIALLTCLSRTGLFAAAWAVLCFGRGKARYRLLYALTCAVLIFVSFLLPPTASDAIRYADYWLWVESLRLFSENSALLLTGLPVTDPLPLAFPPGMSAIWQAATGQSPLFGAYLPQVPSFWLRLTLGWGMLAPVGLLTVVFILLFRRLTRMGAGLVAGLFAQGMTTPLLYDPATAAAITFGFLLALSVPRERSAAAPEAVAPAPPVEAGSTDEWNLRPL</sequence>
<feature type="region of interest" description="Disordered" evidence="1">
    <location>
        <begin position="404"/>
        <end position="424"/>
    </location>
</feature>
<organism evidence="3 4">
    <name type="scientific">Pseudodesulfovibrio cashew</name>
    <dbReference type="NCBI Taxonomy" id="2678688"/>
    <lineage>
        <taxon>Bacteria</taxon>
        <taxon>Pseudomonadati</taxon>
        <taxon>Thermodesulfobacteriota</taxon>
        <taxon>Desulfovibrionia</taxon>
        <taxon>Desulfovibrionales</taxon>
        <taxon>Desulfovibrionaceae</taxon>
    </lineage>
</organism>
<proteinExistence type="predicted"/>
<dbReference type="AlphaFoldDB" id="A0A6I6JG14"/>
<keyword evidence="2" id="KW-0812">Transmembrane</keyword>
<accession>A0A6I6JG14</accession>
<feature type="transmembrane region" description="Helical" evidence="2">
    <location>
        <begin position="12"/>
        <end position="33"/>
    </location>
</feature>
<dbReference type="Proteomes" id="UP000428328">
    <property type="component" value="Chromosome"/>
</dbReference>
<evidence type="ECO:0000256" key="2">
    <source>
        <dbReference type="SAM" id="Phobius"/>
    </source>
</evidence>
<dbReference type="KEGG" id="psel:GM415_04730"/>
<feature type="transmembrane region" description="Helical" evidence="2">
    <location>
        <begin position="325"/>
        <end position="350"/>
    </location>
</feature>
<protein>
    <recommendedName>
        <fullName evidence="5">O-antigen ligase domain-containing protein</fullName>
    </recommendedName>
</protein>